<keyword evidence="4" id="KW-0808">Transferase</keyword>
<comment type="similarity">
    <text evidence="8">Belongs to the protein kinase superfamily. STE Ser/Thr protein kinase family. COT1 subfamily.</text>
</comment>
<dbReference type="AlphaFoldDB" id="A0A8H5ASN8"/>
<keyword evidence="7" id="KW-0067">ATP-binding</keyword>
<evidence type="ECO:0000256" key="10">
    <source>
        <dbReference type="ARBA" id="ARBA00048679"/>
    </source>
</evidence>
<comment type="caution">
    <text evidence="13">The sequence shown here is derived from an EMBL/GenBank/DDBJ whole genome shotgun (WGS) entry which is preliminary data.</text>
</comment>
<evidence type="ECO:0000256" key="2">
    <source>
        <dbReference type="ARBA" id="ARBA00022527"/>
    </source>
</evidence>
<keyword evidence="14" id="KW-1185">Reference proteome</keyword>
<proteinExistence type="inferred from homology"/>
<dbReference type="GO" id="GO:0005524">
    <property type="term" value="F:ATP binding"/>
    <property type="evidence" value="ECO:0007669"/>
    <property type="project" value="UniProtKB-KW"/>
</dbReference>
<evidence type="ECO:0000256" key="4">
    <source>
        <dbReference type="ARBA" id="ARBA00022679"/>
    </source>
</evidence>
<dbReference type="EC" id="2.7.11.1" evidence="1"/>
<reference evidence="13 14" key="1">
    <citation type="journal article" date="2020" name="ISME J.">
        <title>Uncovering the hidden diversity of litter-decomposition mechanisms in mushroom-forming fungi.</title>
        <authorList>
            <person name="Floudas D."/>
            <person name="Bentzer J."/>
            <person name="Ahren D."/>
            <person name="Johansson T."/>
            <person name="Persson P."/>
            <person name="Tunlid A."/>
        </authorList>
    </citation>
    <scope>NUCLEOTIDE SEQUENCE [LARGE SCALE GENOMIC DNA]</scope>
    <source>
        <strain evidence="13 14">CBS 101986</strain>
    </source>
</reference>
<dbReference type="GO" id="GO:0031032">
    <property type="term" value="P:actomyosin structure organization"/>
    <property type="evidence" value="ECO:0007669"/>
    <property type="project" value="TreeGrafter"/>
</dbReference>
<sequence>MSLSWHQRKARLALLLKTAEDEDAEAEALDRLMHGQSVIGKTAKTAEVDKLRFSDGDLKVVGTLEYGQFGVIDVVTCRMNNSVYVRKTIEKKFALRTRDQCSPQFERDLLLAARRTGTPWAPQLLCAFQSPTHLSIVMDYAAGGNLWDVLESSPHGGRILESDLHWWAPQIVSAIHWCHLQGFAHRDIKPHNFVLTPTAHLQLIDFGSAAPLLSPSEDGSQTIPRRYCLVPCGTCDYVSPEILQVHEAALVALDMSDEDDQARTDEKNGYGMETDWWSMGVMLYEMAYGVAPFFANDIRQTYARIVNHEKSLKFDKSISISHEYQHFIRRLLTRAQARLGRRNVMEITDHPLFANVDWATLPTQPAPADLHLPQFVYNEPKDSPPGGDNRGNHENDDSLSQGFAFSVFFQQSSYAASGGISVLRPSPGPGAEDTPTNATGDGILSSNILSISIANKSDSAASFIGFSWGPPIDAFPEEGTGDLPGDTSQELVEQILNKSTLNRSAAPAQNFTPRPLMRTPLPAWTQQRGTPLPQHNRSLSVPAAAAWGRTPLRGIFTHLGGAQTINGFPHTYSTPMRPYALSPSAFGTLQRTGGTVRRTVGKRPVSDREAMKQLVDCVGMSARKKVLESGRKPRILEVFSVKRRGAPALGNLSRTSIAEAAGGVTGEKPKVGAAGTRGGSGTGPGMTSKKELRFDRFATPIPAPDYSGASSTARSQSLAAGAGLTIGDDSSIYYHPSRELAVPPGTSQQVATAFGPSGETDTETEATDSEFGGADPPPSPSPSPRPGSAMSMMSMTMMSRRSGSQTPTISGHFGSFFSGGNERMRPRSGSGSALAGTSMGRSSSNVMGALPGPGLLTVPSMTGINTRFMALPVVDIAETAPGAGELLDHHSTSSSVAWLPDGKKFQALPHAPAQAPVPLPTSLGAASSNGAGAPIGPQSEMRREVTEGIRSPPVSTMTDQQVNPGRPTEASSLQDLEHRHHLLMRDIEDLEDRFDDIAASFIGSEE</sequence>
<feature type="domain" description="Protein kinase" evidence="12">
    <location>
        <begin position="58"/>
        <end position="353"/>
    </location>
</feature>
<evidence type="ECO:0000256" key="6">
    <source>
        <dbReference type="ARBA" id="ARBA00022777"/>
    </source>
</evidence>
<accession>A0A8H5ASN8</accession>
<name>A0A8H5ASN8_9AGAR</name>
<dbReference type="InterPro" id="IPR008271">
    <property type="entry name" value="Ser/Thr_kinase_AS"/>
</dbReference>
<organism evidence="13 14">
    <name type="scientific">Psilocybe cf. subviscida</name>
    <dbReference type="NCBI Taxonomy" id="2480587"/>
    <lineage>
        <taxon>Eukaryota</taxon>
        <taxon>Fungi</taxon>
        <taxon>Dikarya</taxon>
        <taxon>Basidiomycota</taxon>
        <taxon>Agaricomycotina</taxon>
        <taxon>Agaricomycetes</taxon>
        <taxon>Agaricomycetidae</taxon>
        <taxon>Agaricales</taxon>
        <taxon>Agaricineae</taxon>
        <taxon>Strophariaceae</taxon>
        <taxon>Psilocybe</taxon>
    </lineage>
</organism>
<keyword evidence="3" id="KW-0597">Phosphoprotein</keyword>
<evidence type="ECO:0000256" key="11">
    <source>
        <dbReference type="SAM" id="MobiDB-lite"/>
    </source>
</evidence>
<dbReference type="GO" id="GO:0005737">
    <property type="term" value="C:cytoplasm"/>
    <property type="evidence" value="ECO:0007669"/>
    <property type="project" value="TreeGrafter"/>
</dbReference>
<dbReference type="Gene3D" id="3.30.200.20">
    <property type="entry name" value="Phosphorylase Kinase, domain 1"/>
    <property type="match status" value="1"/>
</dbReference>
<dbReference type="OrthoDB" id="3359639at2759"/>
<feature type="compositionally biased region" description="Gly residues" evidence="11">
    <location>
        <begin position="675"/>
        <end position="684"/>
    </location>
</feature>
<dbReference type="PROSITE" id="PS50011">
    <property type="entry name" value="PROTEIN_KINASE_DOM"/>
    <property type="match status" value="1"/>
</dbReference>
<keyword evidence="2" id="KW-0723">Serine/threonine-protein kinase</keyword>
<evidence type="ECO:0000256" key="9">
    <source>
        <dbReference type="ARBA" id="ARBA00047899"/>
    </source>
</evidence>
<dbReference type="InterPro" id="IPR011009">
    <property type="entry name" value="Kinase-like_dom_sf"/>
</dbReference>
<dbReference type="PROSITE" id="PS00108">
    <property type="entry name" value="PROTEIN_KINASE_ST"/>
    <property type="match status" value="1"/>
</dbReference>
<dbReference type="Proteomes" id="UP000567179">
    <property type="component" value="Unassembled WGS sequence"/>
</dbReference>
<gene>
    <name evidence="13" type="ORF">D9619_010214</name>
</gene>
<dbReference type="Gene3D" id="1.10.510.10">
    <property type="entry name" value="Transferase(Phosphotransferase) domain 1"/>
    <property type="match status" value="1"/>
</dbReference>
<protein>
    <recommendedName>
        <fullName evidence="1">non-specific serine/threonine protein kinase</fullName>
        <ecNumber evidence="1">2.7.11.1</ecNumber>
    </recommendedName>
</protein>
<keyword evidence="5" id="KW-0547">Nucleotide-binding</keyword>
<evidence type="ECO:0000256" key="8">
    <source>
        <dbReference type="ARBA" id="ARBA00038271"/>
    </source>
</evidence>
<feature type="region of interest" description="Disordered" evidence="11">
    <location>
        <begin position="375"/>
        <end position="397"/>
    </location>
</feature>
<feature type="compositionally biased region" description="Low complexity" evidence="11">
    <location>
        <begin position="786"/>
        <end position="820"/>
    </location>
</feature>
<evidence type="ECO:0000256" key="1">
    <source>
        <dbReference type="ARBA" id="ARBA00012513"/>
    </source>
</evidence>
<dbReference type="GO" id="GO:0005856">
    <property type="term" value="C:cytoskeleton"/>
    <property type="evidence" value="ECO:0007669"/>
    <property type="project" value="TreeGrafter"/>
</dbReference>
<dbReference type="FunFam" id="1.10.510.10:FF:000024">
    <property type="entry name" value="Probable serine/threonine-protein kinase cot-1"/>
    <property type="match status" value="1"/>
</dbReference>
<dbReference type="Pfam" id="PF00069">
    <property type="entry name" value="Pkinase"/>
    <property type="match status" value="1"/>
</dbReference>
<evidence type="ECO:0000256" key="7">
    <source>
        <dbReference type="ARBA" id="ARBA00022840"/>
    </source>
</evidence>
<dbReference type="InterPro" id="IPR000719">
    <property type="entry name" value="Prot_kinase_dom"/>
</dbReference>
<dbReference type="EMBL" id="JAACJJ010000058">
    <property type="protein sequence ID" value="KAF5310174.1"/>
    <property type="molecule type" value="Genomic_DNA"/>
</dbReference>
<evidence type="ECO:0000313" key="13">
    <source>
        <dbReference type="EMBL" id="KAF5310174.1"/>
    </source>
</evidence>
<evidence type="ECO:0000259" key="12">
    <source>
        <dbReference type="PROSITE" id="PS50011"/>
    </source>
</evidence>
<evidence type="ECO:0000256" key="5">
    <source>
        <dbReference type="ARBA" id="ARBA00022741"/>
    </source>
</evidence>
<keyword evidence="6" id="KW-0418">Kinase</keyword>
<dbReference type="PANTHER" id="PTHR22988">
    <property type="entry name" value="MYOTONIC DYSTROPHY S/T KINASE-RELATED"/>
    <property type="match status" value="1"/>
</dbReference>
<dbReference type="InterPro" id="IPR050839">
    <property type="entry name" value="Rho-assoc_Ser/Thr_Kinase"/>
</dbReference>
<feature type="region of interest" description="Disordered" evidence="11">
    <location>
        <begin position="736"/>
        <end position="845"/>
    </location>
</feature>
<feature type="region of interest" description="Disordered" evidence="11">
    <location>
        <begin position="951"/>
        <end position="973"/>
    </location>
</feature>
<dbReference type="GO" id="GO:0004674">
    <property type="term" value="F:protein serine/threonine kinase activity"/>
    <property type="evidence" value="ECO:0007669"/>
    <property type="project" value="UniProtKB-KW"/>
</dbReference>
<feature type="compositionally biased region" description="Pro residues" evidence="11">
    <location>
        <begin position="775"/>
        <end position="785"/>
    </location>
</feature>
<evidence type="ECO:0000256" key="3">
    <source>
        <dbReference type="ARBA" id="ARBA00022553"/>
    </source>
</evidence>
<dbReference type="PANTHER" id="PTHR22988:SF71">
    <property type="entry name" value="CITRON RHO-INTERACTING KINASE"/>
    <property type="match status" value="1"/>
</dbReference>
<feature type="region of interest" description="Disordered" evidence="11">
    <location>
        <begin position="668"/>
        <end position="688"/>
    </location>
</feature>
<dbReference type="SMART" id="SM00220">
    <property type="entry name" value="S_TKc"/>
    <property type="match status" value="1"/>
</dbReference>
<feature type="compositionally biased region" description="Polar residues" evidence="11">
    <location>
        <begin position="953"/>
        <end position="973"/>
    </location>
</feature>
<evidence type="ECO:0000313" key="14">
    <source>
        <dbReference type="Proteomes" id="UP000567179"/>
    </source>
</evidence>
<comment type="catalytic activity">
    <reaction evidence="9">
        <text>L-threonyl-[protein] + ATP = O-phospho-L-threonyl-[protein] + ADP + H(+)</text>
        <dbReference type="Rhea" id="RHEA:46608"/>
        <dbReference type="Rhea" id="RHEA-COMP:11060"/>
        <dbReference type="Rhea" id="RHEA-COMP:11605"/>
        <dbReference type="ChEBI" id="CHEBI:15378"/>
        <dbReference type="ChEBI" id="CHEBI:30013"/>
        <dbReference type="ChEBI" id="CHEBI:30616"/>
        <dbReference type="ChEBI" id="CHEBI:61977"/>
        <dbReference type="ChEBI" id="CHEBI:456216"/>
        <dbReference type="EC" id="2.7.11.1"/>
    </reaction>
</comment>
<dbReference type="SUPFAM" id="SSF56112">
    <property type="entry name" value="Protein kinase-like (PK-like)"/>
    <property type="match status" value="1"/>
</dbReference>
<comment type="catalytic activity">
    <reaction evidence="10">
        <text>L-seryl-[protein] + ATP = O-phospho-L-seryl-[protein] + ADP + H(+)</text>
        <dbReference type="Rhea" id="RHEA:17989"/>
        <dbReference type="Rhea" id="RHEA-COMP:9863"/>
        <dbReference type="Rhea" id="RHEA-COMP:11604"/>
        <dbReference type="ChEBI" id="CHEBI:15378"/>
        <dbReference type="ChEBI" id="CHEBI:29999"/>
        <dbReference type="ChEBI" id="CHEBI:30616"/>
        <dbReference type="ChEBI" id="CHEBI:83421"/>
        <dbReference type="ChEBI" id="CHEBI:456216"/>
        <dbReference type="EC" id="2.7.11.1"/>
    </reaction>
</comment>